<feature type="transmembrane region" description="Helical" evidence="2">
    <location>
        <begin position="42"/>
        <end position="60"/>
    </location>
</feature>
<reference evidence="4" key="1">
    <citation type="journal article" date="2023" name="Commun. Biol.">
        <title>Genome analysis of Parmales, the sister group of diatoms, reveals the evolutionary specialization of diatoms from phago-mixotrophs to photoautotrophs.</title>
        <authorList>
            <person name="Ban H."/>
            <person name="Sato S."/>
            <person name="Yoshikawa S."/>
            <person name="Yamada K."/>
            <person name="Nakamura Y."/>
            <person name="Ichinomiya M."/>
            <person name="Sato N."/>
            <person name="Blanc-Mathieu R."/>
            <person name="Endo H."/>
            <person name="Kuwata A."/>
            <person name="Ogata H."/>
        </authorList>
    </citation>
    <scope>NUCLEOTIDE SEQUENCE [LARGE SCALE GENOMIC DNA]</scope>
</reference>
<dbReference type="EMBL" id="BLQM01000345">
    <property type="protein sequence ID" value="GMH84517.1"/>
    <property type="molecule type" value="Genomic_DNA"/>
</dbReference>
<sequence length="892" mass="99395">MAGKSSAPKSLSNLKGNIKTVQNKMENLGFLPKIEPVPWSTFIFLLVCVAVPPAGFTYAFSSMGKGIEWIEQHDEARENVTTMLTMAIGGIMSILYLLDFSYWTSALGRFIRVSSLILVATMMVLVILFKARSSPHGLILLYSLGTACWFIAMKHMFYNEVVFRNYVGWIAGPMFAASLFTSAIWIYWVQSDPDNEWDDEMSVQLSDRFRWYEELVEEDYTDNKLEACLGSDPDYPLKPCFAYNATTDDWFSDDCQRFCAKIYTGCAVSFFVWSTPLIISIVLLFFSFICAFLNPQSSGSAPSTFGKLFIMLLFGLWCTASLSGAGAGLTDSFASFFLGAGISISLICMATFGTKNLADMDTFQNMKSKYSWAEDHMKAVLISTSSPIIGMYMCVAMLNQAVRWSGIFPCTLKLDKSKNEHKMWVTKAAHAQIMNFKQWDHSKVYTWAIMWGLVYMIMQVFAAKFTVLFLSWMKKESSSMSFVAVTGIIVGVGMFLFLLPPIPGVPIYLTGGLMLPAVATGYGTAEDGSDGEAQFPGGIISAVAYTCMVGLILKLCACTLQQKAIGEPLGNRVWIRQLVSINSSTIRTMKLILKQEGLTVAKVAILVGGPDWPTSVLCGVMKLPLHQILIGTLPVFFLIVPTVLAGTFIWMSLLIDPETQQPIYTWAGTVSALFMVLAASVQSGSMVVAAYHLERAVSTRGDELSEIPIDQEVFGADNRNRARSLLYVQITQWDKVPYFWKKFLHFGVFSQVVSCYTTLAVKYSEPYTLTNTPDDLPGAWYTLLNGMGWMAMCFFFLAFFIWYQFRAWAYRRVDEWEKSGKPMPKVEDNAEQEAEGHNGRGTFLEKELSFLTPHSAPHQSITVGSGSNKVVPEELVVGKVVEGKEDEEGKKT</sequence>
<protein>
    <submittedName>
        <fullName evidence="3">Uncharacterized protein</fullName>
    </submittedName>
</protein>
<feature type="transmembrane region" description="Helical" evidence="2">
    <location>
        <begin position="110"/>
        <end position="129"/>
    </location>
</feature>
<keyword evidence="2" id="KW-0472">Membrane</keyword>
<feature type="transmembrane region" description="Helical" evidence="2">
    <location>
        <begin position="444"/>
        <end position="470"/>
    </location>
</feature>
<keyword evidence="2" id="KW-1133">Transmembrane helix</keyword>
<evidence type="ECO:0000313" key="4">
    <source>
        <dbReference type="Proteomes" id="UP001162640"/>
    </source>
</evidence>
<feature type="transmembrane region" description="Helical" evidence="2">
    <location>
        <begin position="333"/>
        <end position="358"/>
    </location>
</feature>
<feature type="transmembrane region" description="Helical" evidence="2">
    <location>
        <begin position="535"/>
        <end position="553"/>
    </location>
</feature>
<name>A0A9W7BB84_9STRA</name>
<accession>A0A9W7BB84</accession>
<dbReference type="Proteomes" id="UP001162640">
    <property type="component" value="Unassembled WGS sequence"/>
</dbReference>
<feature type="transmembrane region" description="Helical" evidence="2">
    <location>
        <begin position="663"/>
        <end position="691"/>
    </location>
</feature>
<feature type="transmembrane region" description="Helical" evidence="2">
    <location>
        <begin position="166"/>
        <end position="188"/>
    </location>
</feature>
<feature type="transmembrane region" description="Helical" evidence="2">
    <location>
        <begin position="743"/>
        <end position="763"/>
    </location>
</feature>
<evidence type="ECO:0000313" key="3">
    <source>
        <dbReference type="EMBL" id="GMH84517.1"/>
    </source>
</evidence>
<evidence type="ECO:0000256" key="1">
    <source>
        <dbReference type="SAM" id="MobiDB-lite"/>
    </source>
</evidence>
<keyword evidence="2" id="KW-0812">Transmembrane</keyword>
<evidence type="ECO:0000256" key="2">
    <source>
        <dbReference type="SAM" id="Phobius"/>
    </source>
</evidence>
<feature type="transmembrane region" description="Helical" evidence="2">
    <location>
        <begin position="783"/>
        <end position="803"/>
    </location>
</feature>
<dbReference type="AlphaFoldDB" id="A0A9W7BB84"/>
<feature type="transmembrane region" description="Helical" evidence="2">
    <location>
        <begin position="482"/>
        <end position="502"/>
    </location>
</feature>
<feature type="transmembrane region" description="Helical" evidence="2">
    <location>
        <begin position="135"/>
        <end position="154"/>
    </location>
</feature>
<feature type="transmembrane region" description="Helical" evidence="2">
    <location>
        <begin position="270"/>
        <end position="293"/>
    </location>
</feature>
<feature type="transmembrane region" description="Helical" evidence="2">
    <location>
        <begin position="80"/>
        <end position="98"/>
    </location>
</feature>
<feature type="transmembrane region" description="Helical" evidence="2">
    <location>
        <begin position="305"/>
        <end position="327"/>
    </location>
</feature>
<proteinExistence type="predicted"/>
<feature type="region of interest" description="Disordered" evidence="1">
    <location>
        <begin position="819"/>
        <end position="838"/>
    </location>
</feature>
<gene>
    <name evidence="3" type="ORF">TL16_g09946</name>
</gene>
<feature type="transmembrane region" description="Helical" evidence="2">
    <location>
        <begin position="628"/>
        <end position="651"/>
    </location>
</feature>
<comment type="caution">
    <text evidence="3">The sequence shown here is derived from an EMBL/GenBank/DDBJ whole genome shotgun (WGS) entry which is preliminary data.</text>
</comment>
<feature type="transmembrane region" description="Helical" evidence="2">
    <location>
        <begin position="379"/>
        <end position="398"/>
    </location>
</feature>
<organism evidence="3 4">
    <name type="scientific">Triparma laevis f. inornata</name>
    <dbReference type="NCBI Taxonomy" id="1714386"/>
    <lineage>
        <taxon>Eukaryota</taxon>
        <taxon>Sar</taxon>
        <taxon>Stramenopiles</taxon>
        <taxon>Ochrophyta</taxon>
        <taxon>Bolidophyceae</taxon>
        <taxon>Parmales</taxon>
        <taxon>Triparmaceae</taxon>
        <taxon>Triparma</taxon>
    </lineage>
</organism>